<proteinExistence type="predicted"/>
<name>A0ABN7XB11_GIGMA</name>
<protein>
    <submittedName>
        <fullName evidence="1">40178_t:CDS:1</fullName>
    </submittedName>
</protein>
<dbReference type="Proteomes" id="UP000789901">
    <property type="component" value="Unassembled WGS sequence"/>
</dbReference>
<feature type="non-terminal residue" evidence="1">
    <location>
        <position position="1"/>
    </location>
</feature>
<reference evidence="1 2" key="1">
    <citation type="submission" date="2021-06" db="EMBL/GenBank/DDBJ databases">
        <authorList>
            <person name="Kallberg Y."/>
            <person name="Tangrot J."/>
            <person name="Rosling A."/>
        </authorList>
    </citation>
    <scope>NUCLEOTIDE SEQUENCE [LARGE SCALE GENOMIC DNA]</scope>
    <source>
        <strain evidence="1 2">120-4 pot B 10/14</strain>
    </source>
</reference>
<organism evidence="1 2">
    <name type="scientific">Gigaspora margarita</name>
    <dbReference type="NCBI Taxonomy" id="4874"/>
    <lineage>
        <taxon>Eukaryota</taxon>
        <taxon>Fungi</taxon>
        <taxon>Fungi incertae sedis</taxon>
        <taxon>Mucoromycota</taxon>
        <taxon>Glomeromycotina</taxon>
        <taxon>Glomeromycetes</taxon>
        <taxon>Diversisporales</taxon>
        <taxon>Gigasporaceae</taxon>
        <taxon>Gigaspora</taxon>
    </lineage>
</organism>
<evidence type="ECO:0000313" key="2">
    <source>
        <dbReference type="Proteomes" id="UP000789901"/>
    </source>
</evidence>
<comment type="caution">
    <text evidence="1">The sequence shown here is derived from an EMBL/GenBank/DDBJ whole genome shotgun (WGS) entry which is preliminary data.</text>
</comment>
<dbReference type="EMBL" id="CAJVQB010102304">
    <property type="protein sequence ID" value="CAG8850678.1"/>
    <property type="molecule type" value="Genomic_DNA"/>
</dbReference>
<keyword evidence="2" id="KW-1185">Reference proteome</keyword>
<gene>
    <name evidence="1" type="ORF">GMARGA_LOCUS40335</name>
</gene>
<evidence type="ECO:0000313" key="1">
    <source>
        <dbReference type="EMBL" id="CAG8850678.1"/>
    </source>
</evidence>
<sequence length="43" mass="5225">CWQHEPDQRPSIQIFQCVFEDLNAFDSRNDMMENNDSKYLMID</sequence>
<accession>A0ABN7XB11</accession>